<protein>
    <recommendedName>
        <fullName evidence="2">BTB domain-containing protein</fullName>
    </recommendedName>
</protein>
<feature type="compositionally biased region" description="Basic and acidic residues" evidence="1">
    <location>
        <begin position="42"/>
        <end position="52"/>
    </location>
</feature>
<dbReference type="PANTHER" id="PTHR22427:SF7">
    <property type="entry name" value="GH15728P"/>
    <property type="match status" value="1"/>
</dbReference>
<feature type="region of interest" description="Disordered" evidence="1">
    <location>
        <begin position="1"/>
        <end position="78"/>
    </location>
</feature>
<dbReference type="InterPro" id="IPR043225">
    <property type="entry name" value="BACK_BTBD8"/>
</dbReference>
<dbReference type="PROSITE" id="PS50097">
    <property type="entry name" value="BTB"/>
    <property type="match status" value="1"/>
</dbReference>
<proteinExistence type="predicted"/>
<gene>
    <name evidence="3" type="ORF">PFISCL1PPCAC_25966</name>
</gene>
<evidence type="ECO:0000313" key="4">
    <source>
        <dbReference type="Proteomes" id="UP001432322"/>
    </source>
</evidence>
<dbReference type="InterPro" id="IPR011333">
    <property type="entry name" value="SKP1/BTB/POZ_sf"/>
</dbReference>
<dbReference type="Pfam" id="PF00651">
    <property type="entry name" value="BTB"/>
    <property type="match status" value="1"/>
</dbReference>
<evidence type="ECO:0000256" key="1">
    <source>
        <dbReference type="SAM" id="MobiDB-lite"/>
    </source>
</evidence>
<feature type="compositionally biased region" description="Basic and acidic residues" evidence="1">
    <location>
        <begin position="547"/>
        <end position="582"/>
    </location>
</feature>
<comment type="caution">
    <text evidence="3">The sequence shown here is derived from an EMBL/GenBank/DDBJ whole genome shotgun (WGS) entry which is preliminary data.</text>
</comment>
<accession>A0AAV5WR88</accession>
<name>A0AAV5WR88_9BILA</name>
<evidence type="ECO:0000259" key="2">
    <source>
        <dbReference type="PROSITE" id="PS50097"/>
    </source>
</evidence>
<dbReference type="SUPFAM" id="SSF54695">
    <property type="entry name" value="POZ domain"/>
    <property type="match status" value="1"/>
</dbReference>
<feature type="compositionally biased region" description="Basic and acidic residues" evidence="1">
    <location>
        <begin position="649"/>
        <end position="664"/>
    </location>
</feature>
<organism evidence="3 4">
    <name type="scientific">Pristionchus fissidentatus</name>
    <dbReference type="NCBI Taxonomy" id="1538716"/>
    <lineage>
        <taxon>Eukaryota</taxon>
        <taxon>Metazoa</taxon>
        <taxon>Ecdysozoa</taxon>
        <taxon>Nematoda</taxon>
        <taxon>Chromadorea</taxon>
        <taxon>Rhabditida</taxon>
        <taxon>Rhabditina</taxon>
        <taxon>Diplogasteromorpha</taxon>
        <taxon>Diplogasteroidea</taxon>
        <taxon>Neodiplogasteridae</taxon>
        <taxon>Pristionchus</taxon>
    </lineage>
</organism>
<dbReference type="SMART" id="SM00225">
    <property type="entry name" value="BTB"/>
    <property type="match status" value="1"/>
</dbReference>
<dbReference type="Proteomes" id="UP001432322">
    <property type="component" value="Unassembled WGS sequence"/>
</dbReference>
<dbReference type="Gene3D" id="3.30.710.10">
    <property type="entry name" value="Potassium Channel Kv1.1, Chain A"/>
    <property type="match status" value="1"/>
</dbReference>
<evidence type="ECO:0000313" key="3">
    <source>
        <dbReference type="EMBL" id="GMT34669.1"/>
    </source>
</evidence>
<feature type="non-terminal residue" evidence="3">
    <location>
        <position position="751"/>
    </location>
</feature>
<dbReference type="PANTHER" id="PTHR22427">
    <property type="entry name" value="GH15728P"/>
    <property type="match status" value="1"/>
</dbReference>
<dbReference type="Pfam" id="PF26017">
    <property type="entry name" value="BACK_BTBD8"/>
    <property type="match status" value="1"/>
</dbReference>
<feature type="compositionally biased region" description="Low complexity" evidence="1">
    <location>
        <begin position="600"/>
        <end position="613"/>
    </location>
</feature>
<dbReference type="InterPro" id="IPR000210">
    <property type="entry name" value="BTB/POZ_dom"/>
</dbReference>
<reference evidence="3" key="1">
    <citation type="submission" date="2023-10" db="EMBL/GenBank/DDBJ databases">
        <title>Genome assembly of Pristionchus species.</title>
        <authorList>
            <person name="Yoshida K."/>
            <person name="Sommer R.J."/>
        </authorList>
    </citation>
    <scope>NUCLEOTIDE SEQUENCE</scope>
    <source>
        <strain evidence="3">RS5133</strain>
    </source>
</reference>
<keyword evidence="4" id="KW-1185">Reference proteome</keyword>
<dbReference type="AlphaFoldDB" id="A0AAV5WR88"/>
<sequence>APPATMTSFRDLATGSPMNSSIYSLGGRSEIGPDIPEEEEDSDRRDSARTEVSHSSFIRLDSAPDHSDRSTPVVSPTKRQKAIFPMFIGIGEIDDADRMPPEGIRGRAMMAKRLSVASLTSLTSIDMMTTSEVHLDPPEKHPSCPLAADLLRMYLDNIDTDVVIKTENGDLFAHKCILSAMSPFFRQQLKKSPKLEMKGYSKNTVHFLLSFLYGGVTTIPDEVDVWEVVSLATHLNLKHLVDLVILHIKMTRCHYFHRPCSGCVSAAFDILPHLQSIRCLRPLYDEMMSWQARHFSRIWKSRVFLHANEKWHKECFDAVIQYMDDETLIDIILSCERLQTCLPRVRSEASTVVAGYVNEILDMALQFLAHSFHLVVTSESFATQGKGLALNVNLLEELLPPLVHSLSADVAIKSYLGLAEMREVMRNTPPRQDERGFPVEENSPRFVSLVFRLTDLVDKHLLHFAASVVRAESFAMLSEAEQQRIHDTGLFVEMRQPKATPPRLSSFYRTYKRSASAGVQPMSGHIFDARKRTQSIERSPQGSPQHVRREPAEVPMEQDTKPEPKPEPKQEPRPEPKKERAQEVAMDVSPSPQPTPQNLSSSRPSSSRGASPRTAVEKKEEKKRVVSSVGLLEAPKEAPKEMTTSGSKESTKEPVTRKSSEGRRSPVKSASRSRVIETEEGGRFERQQTHTIIQPTEAAKAAAAALLPGPSPKKVGEKPKSVVKPMPQESLAKERTLPRVGPPPAAAAAAA</sequence>
<dbReference type="EMBL" id="BTSY01000006">
    <property type="protein sequence ID" value="GMT34669.1"/>
    <property type="molecule type" value="Genomic_DNA"/>
</dbReference>
<feature type="non-terminal residue" evidence="3">
    <location>
        <position position="1"/>
    </location>
</feature>
<feature type="compositionally biased region" description="Basic and acidic residues" evidence="1">
    <location>
        <begin position="615"/>
        <end position="624"/>
    </location>
</feature>
<feature type="compositionally biased region" description="Basic and acidic residues" evidence="1">
    <location>
        <begin position="674"/>
        <end position="688"/>
    </location>
</feature>
<feature type="region of interest" description="Disordered" evidence="1">
    <location>
        <begin position="533"/>
        <end position="751"/>
    </location>
</feature>
<feature type="domain" description="BTB" evidence="2">
    <location>
        <begin position="160"/>
        <end position="221"/>
    </location>
</feature>